<sequence length="317" mass="32025">MISFRYHIVSIVSVFLALAIGVALGGGPLKGEVDNTLVDQVKTDRQTKADLEAQITGLRSSNTFTDEFATTVAPGLIGDTLKGRAVTLVVLPTAQQSDVTALKDLVGVAGGSVGGTMRIGTQLVDAGNKQLVDELGNQLEGRATDVTIPSDASPYERIGALIARAIGTDYNGGKEVDGPATSILAGLSTTSLMSSEDKLTRRGSLVLFVTGPGQGSAEEQQGAATIVNTLVQAVDSATDGVVLAGPVASARADGQVKAVRDDVTAAREVSTVDSLGRTAGQVVTVMALAGQAAGRTGQYGAIDAADGAMPGAEGGTD</sequence>
<dbReference type="EMBL" id="CP077062">
    <property type="protein sequence ID" value="QWZ10192.1"/>
    <property type="molecule type" value="Genomic_DNA"/>
</dbReference>
<keyword evidence="2" id="KW-1185">Reference proteome</keyword>
<evidence type="ECO:0000313" key="2">
    <source>
        <dbReference type="Proteomes" id="UP000683575"/>
    </source>
</evidence>
<dbReference type="GO" id="GO:0055070">
    <property type="term" value="P:copper ion homeostasis"/>
    <property type="evidence" value="ECO:0007669"/>
    <property type="project" value="InterPro"/>
</dbReference>
<dbReference type="InterPro" id="IPR021522">
    <property type="entry name" value="MctB"/>
</dbReference>
<dbReference type="Proteomes" id="UP000683575">
    <property type="component" value="Chromosome"/>
</dbReference>
<organism evidence="1 2">
    <name type="scientific">Nocardioides panacis</name>
    <dbReference type="NCBI Taxonomy" id="2849501"/>
    <lineage>
        <taxon>Bacteria</taxon>
        <taxon>Bacillati</taxon>
        <taxon>Actinomycetota</taxon>
        <taxon>Actinomycetes</taxon>
        <taxon>Propionibacteriales</taxon>
        <taxon>Nocardioidaceae</taxon>
        <taxon>Nocardioides</taxon>
    </lineage>
</organism>
<protein>
    <submittedName>
        <fullName evidence="1">Copper transporter</fullName>
    </submittedName>
</protein>
<name>A0A975Y250_9ACTN</name>
<proteinExistence type="predicted"/>
<dbReference type="RefSeq" id="WP_216942038.1">
    <property type="nucleotide sequence ID" value="NZ_CP077062.1"/>
</dbReference>
<dbReference type="Pfam" id="PF11382">
    <property type="entry name" value="MctB"/>
    <property type="match status" value="1"/>
</dbReference>
<dbReference type="GO" id="GO:0016020">
    <property type="term" value="C:membrane"/>
    <property type="evidence" value="ECO:0007669"/>
    <property type="project" value="InterPro"/>
</dbReference>
<evidence type="ECO:0000313" key="1">
    <source>
        <dbReference type="EMBL" id="QWZ10192.1"/>
    </source>
</evidence>
<dbReference type="AlphaFoldDB" id="A0A975Y250"/>
<gene>
    <name evidence="1" type="ORF">KRR39_10910</name>
</gene>
<accession>A0A975Y250</accession>
<dbReference type="KEGG" id="nps:KRR39_10910"/>
<reference evidence="1" key="1">
    <citation type="submission" date="2021-06" db="EMBL/GenBank/DDBJ databases">
        <title>Complete genome sequence of Nocardioides sp. G188.</title>
        <authorList>
            <person name="Im W.-T."/>
        </authorList>
    </citation>
    <scope>NUCLEOTIDE SEQUENCE</scope>
    <source>
        <strain evidence="1">G188</strain>
    </source>
</reference>